<dbReference type="GO" id="GO:0005829">
    <property type="term" value="C:cytosol"/>
    <property type="evidence" value="ECO:0007669"/>
    <property type="project" value="TreeGrafter"/>
</dbReference>
<evidence type="ECO:0000313" key="6">
    <source>
        <dbReference type="Proteomes" id="UP000254209"/>
    </source>
</evidence>
<dbReference type="PANTHER" id="PTHR35089:SF1">
    <property type="entry name" value="CHAPERONE PROTEIN SKP"/>
    <property type="match status" value="1"/>
</dbReference>
<accession>A0A376BM17</accession>
<keyword evidence="3" id="KW-0175">Coiled coil</keyword>
<dbReference type="AlphaFoldDB" id="A0A376BM17"/>
<dbReference type="GO" id="GO:0050821">
    <property type="term" value="P:protein stabilization"/>
    <property type="evidence" value="ECO:0007669"/>
    <property type="project" value="TreeGrafter"/>
</dbReference>
<evidence type="ECO:0000256" key="4">
    <source>
        <dbReference type="SAM" id="SignalP"/>
    </source>
</evidence>
<evidence type="ECO:0000256" key="1">
    <source>
        <dbReference type="ARBA" id="ARBA00009091"/>
    </source>
</evidence>
<feature type="chain" id="PRO_5016564558" evidence="4">
    <location>
        <begin position="24"/>
        <end position="164"/>
    </location>
</feature>
<dbReference type="InterPro" id="IPR024930">
    <property type="entry name" value="Skp_dom_sf"/>
</dbReference>
<dbReference type="InterPro" id="IPR005632">
    <property type="entry name" value="Chaperone_Skp"/>
</dbReference>
<dbReference type="STRING" id="1120980.GCA_000745955_01952"/>
<dbReference type="SUPFAM" id="SSF111384">
    <property type="entry name" value="OmpH-like"/>
    <property type="match status" value="1"/>
</dbReference>
<sequence>MKNWQIKALCGALLLSGSLNVWAAETMKFGYVNAVRVYSESKVAQEIEQNLQKEFAKQQQKMENLQSENEKIRQQLIASGSLKPAERQKLETRLVQNRMAASKFIEEYNLRRNEEFAALQHNANVIVQRIAKQEKFDMIVQEAVFVRAPYDITDRVIKLLDGGK</sequence>
<dbReference type="Proteomes" id="UP000254209">
    <property type="component" value="Unassembled WGS sequence"/>
</dbReference>
<comment type="similarity">
    <text evidence="1">Belongs to the Skp family.</text>
</comment>
<reference evidence="5 6" key="1">
    <citation type="submission" date="2018-06" db="EMBL/GenBank/DDBJ databases">
        <authorList>
            <consortium name="Pathogen Informatics"/>
            <person name="Doyle S."/>
        </authorList>
    </citation>
    <scope>NUCLEOTIDE SEQUENCE [LARGE SCALE GENOMIC DNA]</scope>
    <source>
        <strain evidence="5 6">NCTC10283</strain>
    </source>
</reference>
<proteinExistence type="inferred from homology"/>
<evidence type="ECO:0000256" key="2">
    <source>
        <dbReference type="ARBA" id="ARBA00022729"/>
    </source>
</evidence>
<dbReference type="SMART" id="SM00935">
    <property type="entry name" value="OmpH"/>
    <property type="match status" value="1"/>
</dbReference>
<organism evidence="5 6">
    <name type="scientific">Alysiella crassa</name>
    <dbReference type="NCBI Taxonomy" id="153491"/>
    <lineage>
        <taxon>Bacteria</taxon>
        <taxon>Pseudomonadati</taxon>
        <taxon>Pseudomonadota</taxon>
        <taxon>Betaproteobacteria</taxon>
        <taxon>Neisseriales</taxon>
        <taxon>Neisseriaceae</taxon>
        <taxon>Alysiella</taxon>
    </lineage>
</organism>
<dbReference type="RefSeq" id="WP_034294324.1">
    <property type="nucleotide sequence ID" value="NZ_CP091519.2"/>
</dbReference>
<name>A0A376BM17_9NEIS</name>
<dbReference type="Pfam" id="PF03938">
    <property type="entry name" value="OmpH"/>
    <property type="match status" value="1"/>
</dbReference>
<dbReference type="OrthoDB" id="5294628at2"/>
<gene>
    <name evidence="5" type="ORF">NCTC10283_00347</name>
</gene>
<evidence type="ECO:0000256" key="3">
    <source>
        <dbReference type="SAM" id="Coils"/>
    </source>
</evidence>
<keyword evidence="2 4" id="KW-0732">Signal</keyword>
<dbReference type="Gene3D" id="3.30.910.20">
    <property type="entry name" value="Skp domain"/>
    <property type="match status" value="1"/>
</dbReference>
<dbReference type="PANTHER" id="PTHR35089">
    <property type="entry name" value="CHAPERONE PROTEIN SKP"/>
    <property type="match status" value="1"/>
</dbReference>
<dbReference type="EMBL" id="UFSO01000002">
    <property type="protein sequence ID" value="SSY70264.1"/>
    <property type="molecule type" value="Genomic_DNA"/>
</dbReference>
<dbReference type="GO" id="GO:0051082">
    <property type="term" value="F:unfolded protein binding"/>
    <property type="evidence" value="ECO:0007669"/>
    <property type="project" value="InterPro"/>
</dbReference>
<feature type="coiled-coil region" evidence="3">
    <location>
        <begin position="48"/>
        <end position="75"/>
    </location>
</feature>
<feature type="signal peptide" evidence="4">
    <location>
        <begin position="1"/>
        <end position="23"/>
    </location>
</feature>
<keyword evidence="6" id="KW-1185">Reference proteome</keyword>
<evidence type="ECO:0000313" key="5">
    <source>
        <dbReference type="EMBL" id="SSY70264.1"/>
    </source>
</evidence>
<protein>
    <submittedName>
        <fullName evidence="5">Periplasmic chaperone</fullName>
    </submittedName>
</protein>